<evidence type="ECO:0000256" key="1">
    <source>
        <dbReference type="ARBA" id="ARBA00009477"/>
    </source>
</evidence>
<comment type="caution">
    <text evidence="3">The sequence shown here is derived from an EMBL/GenBank/DDBJ whole genome shotgun (WGS) entry which is preliminary data.</text>
</comment>
<dbReference type="PROSITE" id="PS51257">
    <property type="entry name" value="PROKAR_LIPOPROTEIN"/>
    <property type="match status" value="1"/>
</dbReference>
<evidence type="ECO:0000256" key="2">
    <source>
        <dbReference type="SAM" id="SignalP"/>
    </source>
</evidence>
<dbReference type="EMBL" id="JAGSGD010000002">
    <property type="protein sequence ID" value="MBR7621649.1"/>
    <property type="molecule type" value="Genomic_DNA"/>
</dbReference>
<accession>A0A941HX50</accession>
<dbReference type="NCBIfam" id="TIGR01730">
    <property type="entry name" value="RND_mfp"/>
    <property type="match status" value="1"/>
</dbReference>
<dbReference type="SUPFAM" id="SSF111369">
    <property type="entry name" value="HlyD-like secretion proteins"/>
    <property type="match status" value="1"/>
</dbReference>
<organism evidence="3 4">
    <name type="scientific">Phenylobacterium glaciei</name>
    <dbReference type="NCBI Taxonomy" id="2803784"/>
    <lineage>
        <taxon>Bacteria</taxon>
        <taxon>Pseudomonadati</taxon>
        <taxon>Pseudomonadota</taxon>
        <taxon>Alphaproteobacteria</taxon>
        <taxon>Caulobacterales</taxon>
        <taxon>Caulobacteraceae</taxon>
        <taxon>Phenylobacterium</taxon>
    </lineage>
</organism>
<feature type="chain" id="PRO_5037989519" evidence="2">
    <location>
        <begin position="20"/>
        <end position="371"/>
    </location>
</feature>
<dbReference type="Gene3D" id="2.40.30.170">
    <property type="match status" value="1"/>
</dbReference>
<proteinExistence type="inferred from homology"/>
<dbReference type="Gene3D" id="2.40.420.20">
    <property type="match status" value="1"/>
</dbReference>
<dbReference type="Proteomes" id="UP000622580">
    <property type="component" value="Unassembled WGS sequence"/>
</dbReference>
<gene>
    <name evidence="3" type="ORF">JKL49_19815</name>
</gene>
<dbReference type="RefSeq" id="WP_215343160.1">
    <property type="nucleotide sequence ID" value="NZ_JAGSGD010000002.1"/>
</dbReference>
<evidence type="ECO:0000313" key="4">
    <source>
        <dbReference type="Proteomes" id="UP000622580"/>
    </source>
</evidence>
<name>A0A941HX50_9CAUL</name>
<protein>
    <submittedName>
        <fullName evidence="3">Efflux RND transporter periplasmic adaptor subunit</fullName>
    </submittedName>
</protein>
<evidence type="ECO:0000313" key="3">
    <source>
        <dbReference type="EMBL" id="MBR7621649.1"/>
    </source>
</evidence>
<dbReference type="GO" id="GO:1990281">
    <property type="term" value="C:efflux pump complex"/>
    <property type="evidence" value="ECO:0007669"/>
    <property type="project" value="TreeGrafter"/>
</dbReference>
<dbReference type="Gene3D" id="2.40.50.100">
    <property type="match status" value="1"/>
</dbReference>
<dbReference type="InterPro" id="IPR006143">
    <property type="entry name" value="RND_pump_MFP"/>
</dbReference>
<feature type="signal peptide" evidence="2">
    <location>
        <begin position="1"/>
        <end position="19"/>
    </location>
</feature>
<keyword evidence="4" id="KW-1185">Reference proteome</keyword>
<dbReference type="GO" id="GO:0015562">
    <property type="term" value="F:efflux transmembrane transporter activity"/>
    <property type="evidence" value="ECO:0007669"/>
    <property type="project" value="TreeGrafter"/>
</dbReference>
<dbReference type="AlphaFoldDB" id="A0A941HX50"/>
<dbReference type="Gene3D" id="1.10.287.470">
    <property type="entry name" value="Helix hairpin bin"/>
    <property type="match status" value="1"/>
</dbReference>
<keyword evidence="2" id="KW-0732">Signal</keyword>
<dbReference type="PANTHER" id="PTHR30469">
    <property type="entry name" value="MULTIDRUG RESISTANCE PROTEIN MDTA"/>
    <property type="match status" value="1"/>
</dbReference>
<dbReference type="PANTHER" id="PTHR30469:SF15">
    <property type="entry name" value="HLYD FAMILY OF SECRETION PROTEINS"/>
    <property type="match status" value="1"/>
</dbReference>
<sequence length="371" mass="38618">MTRTATALILALVATLALAGCGKKPVTKETDSQRARAVRVVKVEPRQIIGSLTASGVLTPREEAAVLPEVTGYRVARVLVDAGQYVRAGQTLVQLDGALIAAQVEQQGALAAQSAIQAEQAEAQAARVKGLDGQGVLSQEQLDQRRFQARAARATANAQAAAYKDARTRASKLAVTAPVSGLVLERNVRPGDLSAGGATPWFRLAQGGEVELLAELSEEDLARVRPGQRASVVLSTGTSAEGYVRLVSPQVNAQTKLGTVRIHLPVRSDIRSGGYGRALFADVVGESLAVPETAVRYDADGASVMVVGADNRVKRVSVQTGSRGSGLVSLIKGPPAGSRVVLNAAAFLLDGDMVRPSEGPVPMAKPVSAKK</sequence>
<comment type="similarity">
    <text evidence="1">Belongs to the membrane fusion protein (MFP) (TC 8.A.1) family.</text>
</comment>
<reference evidence="3" key="1">
    <citation type="submission" date="2021-04" db="EMBL/GenBank/DDBJ databases">
        <title>Draft genome assembly of strain Phenylobacterium sp. 20VBR1 using MiniION and Illumina platforms.</title>
        <authorList>
            <person name="Thomas F.A."/>
            <person name="Krishnan K.P."/>
            <person name="Sinha R.K."/>
        </authorList>
    </citation>
    <scope>NUCLEOTIDE SEQUENCE</scope>
    <source>
        <strain evidence="3">20VBR1</strain>
    </source>
</reference>